<protein>
    <submittedName>
        <fullName evidence="1">Uncharacterized protein</fullName>
    </submittedName>
</protein>
<name>A0AAD5TVY7_9FUNG</name>
<dbReference type="InterPro" id="IPR021463">
    <property type="entry name" value="Methyltransf_34"/>
</dbReference>
<proteinExistence type="predicted"/>
<dbReference type="AlphaFoldDB" id="A0AAD5TVY7"/>
<sequence>MKKKNFNIFNEINVLDIFKESCEEELTDENFQEKLKQIKKFFIERDYLGIFNDKDLIKVYATSYSPSRALCWRNLFLNNEHLLKVITEKSCNCYLLGAGSGSELIGITAAYSEHLKVLKNESTDVDHLENVKTLSLNVQDLSDNRILLGKMEVSLRSKYSKVINDNNFKVEYSLGDILSQEIPNLQYLKSILENANLITAFFLLNELLSNSKLNFTKFIIFLVKHMKRGSHFLVVDSAGNFSDVQIGNVDAANKKKYMVYQLLDGIKDFEILTRCDSEWYRFPKELQFPLKLDNMRYFIRLYRKI</sequence>
<evidence type="ECO:0000313" key="2">
    <source>
        <dbReference type="Proteomes" id="UP001211065"/>
    </source>
</evidence>
<comment type="caution">
    <text evidence="1">The sequence shown here is derived from an EMBL/GenBank/DDBJ whole genome shotgun (WGS) entry which is preliminary data.</text>
</comment>
<accession>A0AAD5TVY7</accession>
<reference evidence="1" key="1">
    <citation type="submission" date="2020-05" db="EMBL/GenBank/DDBJ databases">
        <title>Phylogenomic resolution of chytrid fungi.</title>
        <authorList>
            <person name="Stajich J.E."/>
            <person name="Amses K."/>
            <person name="Simmons R."/>
            <person name="Seto K."/>
            <person name="Myers J."/>
            <person name="Bonds A."/>
            <person name="Quandt C.A."/>
            <person name="Barry K."/>
            <person name="Liu P."/>
            <person name="Grigoriev I."/>
            <person name="Longcore J.E."/>
            <person name="James T.Y."/>
        </authorList>
    </citation>
    <scope>NUCLEOTIDE SEQUENCE</scope>
    <source>
        <strain evidence="1">JEL0476</strain>
    </source>
</reference>
<gene>
    <name evidence="1" type="ORF">HK099_007885</name>
</gene>
<dbReference type="Pfam" id="PF11312">
    <property type="entry name" value="Methyltransf_34"/>
    <property type="match status" value="1"/>
</dbReference>
<keyword evidence="2" id="KW-1185">Reference proteome</keyword>
<dbReference type="Proteomes" id="UP001211065">
    <property type="component" value="Unassembled WGS sequence"/>
</dbReference>
<evidence type="ECO:0000313" key="1">
    <source>
        <dbReference type="EMBL" id="KAJ3211921.1"/>
    </source>
</evidence>
<organism evidence="1 2">
    <name type="scientific">Clydaea vesicula</name>
    <dbReference type="NCBI Taxonomy" id="447962"/>
    <lineage>
        <taxon>Eukaryota</taxon>
        <taxon>Fungi</taxon>
        <taxon>Fungi incertae sedis</taxon>
        <taxon>Chytridiomycota</taxon>
        <taxon>Chytridiomycota incertae sedis</taxon>
        <taxon>Chytridiomycetes</taxon>
        <taxon>Lobulomycetales</taxon>
        <taxon>Lobulomycetaceae</taxon>
        <taxon>Clydaea</taxon>
    </lineage>
</organism>
<dbReference type="EMBL" id="JADGJW010000806">
    <property type="protein sequence ID" value="KAJ3211921.1"/>
    <property type="molecule type" value="Genomic_DNA"/>
</dbReference>